<comment type="subcellular location">
    <subcellularLocation>
        <location evidence="2">Cell membrane</location>
        <topology evidence="2">Multi-pass membrane protein</topology>
    </subcellularLocation>
    <subcellularLocation>
        <location evidence="1">Cell projection</location>
        <location evidence="1">Cilium</location>
    </subcellularLocation>
</comment>
<feature type="transmembrane region" description="Helical" evidence="15">
    <location>
        <begin position="3355"/>
        <end position="3379"/>
    </location>
</feature>
<dbReference type="SUPFAM" id="SSF49299">
    <property type="entry name" value="PKD domain"/>
    <property type="match status" value="4"/>
</dbReference>
<dbReference type="PANTHER" id="PTHR10877">
    <property type="entry name" value="POLYCYSTIN FAMILY MEMBER"/>
    <property type="match status" value="1"/>
</dbReference>
<dbReference type="Pfam" id="PF02010">
    <property type="entry name" value="REJ"/>
    <property type="match status" value="1"/>
</dbReference>
<evidence type="ECO:0000256" key="1">
    <source>
        <dbReference type="ARBA" id="ARBA00004138"/>
    </source>
</evidence>
<dbReference type="InterPro" id="IPR036392">
    <property type="entry name" value="PLAT/LH2_dom_sf"/>
</dbReference>
<dbReference type="FunFam" id="2.60.60.20:FF:000022">
    <property type="entry name" value="Uncharacterized protein"/>
    <property type="match status" value="1"/>
</dbReference>
<dbReference type="SUPFAM" id="SSF49723">
    <property type="entry name" value="Lipase/lipooxygenase domain (PLAT/LH2 domain)"/>
    <property type="match status" value="1"/>
</dbReference>
<evidence type="ECO:0000256" key="7">
    <source>
        <dbReference type="ARBA" id="ARBA00022989"/>
    </source>
</evidence>
<dbReference type="SMART" id="SM00321">
    <property type="entry name" value="WSC"/>
    <property type="match status" value="1"/>
</dbReference>
<evidence type="ECO:0000256" key="5">
    <source>
        <dbReference type="ARBA" id="ARBA00022692"/>
    </source>
</evidence>
<evidence type="ECO:0000259" key="19">
    <source>
        <dbReference type="PROSITE" id="PS51212"/>
    </source>
</evidence>
<dbReference type="InterPro" id="IPR003915">
    <property type="entry name" value="PKD_2"/>
</dbReference>
<dbReference type="Pfam" id="PF08016">
    <property type="entry name" value="PKD_channel"/>
    <property type="match status" value="1"/>
</dbReference>
<keyword evidence="11" id="KW-0966">Cell projection</keyword>
<dbReference type="Gene3D" id="2.60.40.10">
    <property type="entry name" value="Immunoglobulins"/>
    <property type="match status" value="2"/>
</dbReference>
<feature type="domain" description="PLAT" evidence="18">
    <location>
        <begin position="2459"/>
        <end position="2578"/>
    </location>
</feature>
<keyword evidence="5 15" id="KW-0812">Transmembrane</keyword>
<dbReference type="GO" id="GO:0005929">
    <property type="term" value="C:cilium"/>
    <property type="evidence" value="ECO:0007669"/>
    <property type="project" value="UniProtKB-SubCell"/>
</dbReference>
<evidence type="ECO:0000256" key="8">
    <source>
        <dbReference type="ARBA" id="ARBA00023069"/>
    </source>
</evidence>
<dbReference type="Pfam" id="PF01822">
    <property type="entry name" value="WSC"/>
    <property type="match status" value="1"/>
</dbReference>
<dbReference type="CDD" id="cd01752">
    <property type="entry name" value="PLAT_polycystin"/>
    <property type="match status" value="1"/>
</dbReference>
<feature type="chain" id="PRO_5040899759" evidence="16">
    <location>
        <begin position="24"/>
        <end position="3521"/>
    </location>
</feature>
<accession>A0A9W2ZPU7</accession>
<dbReference type="Gene3D" id="2.60.60.20">
    <property type="entry name" value="PLAT/LH2 domain"/>
    <property type="match status" value="1"/>
</dbReference>
<feature type="transmembrane region" description="Helical" evidence="15">
    <location>
        <begin position="3256"/>
        <end position="3276"/>
    </location>
</feature>
<dbReference type="PRINTS" id="PR01433">
    <property type="entry name" value="POLYCYSTIN2"/>
</dbReference>
<dbReference type="InterPro" id="IPR046338">
    <property type="entry name" value="GAIN_dom_sf"/>
</dbReference>
<evidence type="ECO:0000256" key="4">
    <source>
        <dbReference type="ARBA" id="ARBA00022475"/>
    </source>
</evidence>
<dbReference type="InterPro" id="IPR000601">
    <property type="entry name" value="PKD_dom"/>
</dbReference>
<feature type="transmembrane region" description="Helical" evidence="15">
    <location>
        <begin position="3198"/>
        <end position="3224"/>
    </location>
</feature>
<dbReference type="RefSeq" id="XP_055877057.1">
    <property type="nucleotide sequence ID" value="XM_056021082.1"/>
</dbReference>
<evidence type="ECO:0000313" key="21">
    <source>
        <dbReference type="RefSeq" id="XP_055877057.1"/>
    </source>
</evidence>
<reference evidence="21" key="1">
    <citation type="submission" date="2025-08" db="UniProtKB">
        <authorList>
            <consortium name="RefSeq"/>
        </authorList>
    </citation>
    <scope>IDENTIFICATION</scope>
</reference>
<dbReference type="OrthoDB" id="10050421at2759"/>
<dbReference type="InterPro" id="IPR042060">
    <property type="entry name" value="PLAT_polycystin1"/>
</dbReference>
<evidence type="ECO:0000256" key="16">
    <source>
        <dbReference type="SAM" id="SignalP"/>
    </source>
</evidence>
<dbReference type="PANTHER" id="PTHR10877:SF150">
    <property type="entry name" value="REJ DOMAIN-CONTAINING PROTEIN"/>
    <property type="match status" value="1"/>
</dbReference>
<evidence type="ECO:0000256" key="10">
    <source>
        <dbReference type="ARBA" id="ARBA00023180"/>
    </source>
</evidence>
<keyword evidence="9 15" id="KW-0472">Membrane</keyword>
<dbReference type="GO" id="GO:0005886">
    <property type="term" value="C:plasma membrane"/>
    <property type="evidence" value="ECO:0007669"/>
    <property type="project" value="UniProtKB-SubCell"/>
</dbReference>
<dbReference type="PROSITE" id="PS50095">
    <property type="entry name" value="PLAT"/>
    <property type="match status" value="1"/>
</dbReference>
<comment type="caution">
    <text evidence="13">Lacks conserved residue(s) required for the propagation of feature annotation.</text>
</comment>
<keyword evidence="6 16" id="KW-0732">Signal</keyword>
<dbReference type="InterPro" id="IPR022409">
    <property type="entry name" value="PKD/Chitinase_dom"/>
</dbReference>
<feature type="compositionally biased region" description="Polar residues" evidence="14">
    <location>
        <begin position="3488"/>
        <end position="3501"/>
    </location>
</feature>
<feature type="signal peptide" evidence="16">
    <location>
        <begin position="1"/>
        <end position="23"/>
    </location>
</feature>
<dbReference type="InterPro" id="IPR013122">
    <property type="entry name" value="PKD1_2_channel"/>
</dbReference>
<evidence type="ECO:0000259" key="18">
    <source>
        <dbReference type="PROSITE" id="PS50095"/>
    </source>
</evidence>
<evidence type="ECO:0000256" key="11">
    <source>
        <dbReference type="ARBA" id="ARBA00023273"/>
    </source>
</evidence>
<feature type="disulfide bond" evidence="12">
    <location>
        <begin position="3016"/>
        <end position="3029"/>
    </location>
</feature>
<feature type="transmembrane region" description="Helical" evidence="15">
    <location>
        <begin position="2416"/>
        <end position="2434"/>
    </location>
</feature>
<feature type="transmembrane region" description="Helical" evidence="15">
    <location>
        <begin position="2907"/>
        <end position="2926"/>
    </location>
</feature>
<feature type="transmembrane region" description="Helical" evidence="15">
    <location>
        <begin position="3296"/>
        <end position="3318"/>
    </location>
</feature>
<feature type="domain" description="PKD" evidence="17">
    <location>
        <begin position="534"/>
        <end position="596"/>
    </location>
</feature>
<proteinExistence type="inferred from homology"/>
<dbReference type="GeneID" id="106077240"/>
<dbReference type="SMART" id="SM00303">
    <property type="entry name" value="GPS"/>
    <property type="match status" value="1"/>
</dbReference>
<organism evidence="20 21">
    <name type="scientific">Biomphalaria glabrata</name>
    <name type="common">Bloodfluke planorb</name>
    <name type="synonym">Freshwater snail</name>
    <dbReference type="NCBI Taxonomy" id="6526"/>
    <lineage>
        <taxon>Eukaryota</taxon>
        <taxon>Metazoa</taxon>
        <taxon>Spiralia</taxon>
        <taxon>Lophotrochozoa</taxon>
        <taxon>Mollusca</taxon>
        <taxon>Gastropoda</taxon>
        <taxon>Heterobranchia</taxon>
        <taxon>Euthyneura</taxon>
        <taxon>Panpulmonata</taxon>
        <taxon>Hygrophila</taxon>
        <taxon>Lymnaeoidea</taxon>
        <taxon>Planorbidae</taxon>
        <taxon>Biomphalaria</taxon>
    </lineage>
</organism>
<keyword evidence="20" id="KW-1185">Reference proteome</keyword>
<dbReference type="Pfam" id="PF00801">
    <property type="entry name" value="PKD"/>
    <property type="match status" value="3"/>
</dbReference>
<comment type="similarity">
    <text evidence="3">Belongs to the polycystin family.</text>
</comment>
<feature type="domain" description="WSC" evidence="19">
    <location>
        <begin position="22"/>
        <end position="116"/>
    </location>
</feature>
<evidence type="ECO:0000256" key="6">
    <source>
        <dbReference type="ARBA" id="ARBA00022729"/>
    </source>
</evidence>
<dbReference type="Pfam" id="PF20519">
    <property type="entry name" value="Polycystin_dom"/>
    <property type="match status" value="1"/>
</dbReference>
<dbReference type="InterPro" id="IPR013783">
    <property type="entry name" value="Ig-like_fold"/>
</dbReference>
<gene>
    <name evidence="21" type="primary">LOC106077240</name>
</gene>
<evidence type="ECO:0000259" key="17">
    <source>
        <dbReference type="PROSITE" id="PS50093"/>
    </source>
</evidence>
<dbReference type="Proteomes" id="UP001165740">
    <property type="component" value="Chromosome 2"/>
</dbReference>
<dbReference type="Pfam" id="PF01825">
    <property type="entry name" value="GPS"/>
    <property type="match status" value="1"/>
</dbReference>
<feature type="transmembrane region" description="Helical" evidence="15">
    <location>
        <begin position="3324"/>
        <end position="3343"/>
    </location>
</feature>
<dbReference type="InterPro" id="IPR002889">
    <property type="entry name" value="WSC_carb-bd"/>
</dbReference>
<feature type="domain" description="PKD" evidence="17">
    <location>
        <begin position="617"/>
        <end position="686"/>
    </location>
</feature>
<dbReference type="OMA" id="CELPWWF"/>
<dbReference type="SMART" id="SM00308">
    <property type="entry name" value="LH2"/>
    <property type="match status" value="1"/>
</dbReference>
<evidence type="ECO:0000256" key="14">
    <source>
        <dbReference type="SAM" id="MobiDB-lite"/>
    </source>
</evidence>
<dbReference type="PROSITE" id="PS50093">
    <property type="entry name" value="PKD"/>
    <property type="match status" value="3"/>
</dbReference>
<dbReference type="InterPro" id="IPR051223">
    <property type="entry name" value="Polycystin"/>
</dbReference>
<keyword evidence="7 15" id="KW-1133">Transmembrane helix</keyword>
<feature type="transmembrane region" description="Helical" evidence="15">
    <location>
        <begin position="2775"/>
        <end position="2799"/>
    </location>
</feature>
<feature type="transmembrane region" description="Helical" evidence="15">
    <location>
        <begin position="3159"/>
        <end position="3186"/>
    </location>
</feature>
<evidence type="ECO:0000256" key="3">
    <source>
        <dbReference type="ARBA" id="ARBA00007200"/>
    </source>
</evidence>
<feature type="transmembrane region" description="Helical" evidence="15">
    <location>
        <begin position="2624"/>
        <end position="2642"/>
    </location>
</feature>
<evidence type="ECO:0000256" key="15">
    <source>
        <dbReference type="SAM" id="Phobius"/>
    </source>
</evidence>
<evidence type="ECO:0000256" key="12">
    <source>
        <dbReference type="PIRSR" id="PIRSR603915-2"/>
    </source>
</evidence>
<dbReference type="GO" id="GO:0005262">
    <property type="term" value="F:calcium channel activity"/>
    <property type="evidence" value="ECO:0007669"/>
    <property type="project" value="TreeGrafter"/>
</dbReference>
<keyword evidence="10" id="KW-0325">Glycoprotein</keyword>
<dbReference type="Gene3D" id="2.60.220.50">
    <property type="match status" value="1"/>
</dbReference>
<feature type="transmembrane region" description="Helical" evidence="15">
    <location>
        <begin position="2811"/>
        <end position="2833"/>
    </location>
</feature>
<feature type="domain" description="PKD" evidence="17">
    <location>
        <begin position="796"/>
        <end position="866"/>
    </location>
</feature>
<name>A0A9W2ZPU7_BIOGL</name>
<keyword evidence="8" id="KW-0969">Cilium</keyword>
<dbReference type="PROSITE" id="PS51257">
    <property type="entry name" value="PROKAR_LIPOPROTEIN"/>
    <property type="match status" value="1"/>
</dbReference>
<evidence type="ECO:0000256" key="2">
    <source>
        <dbReference type="ARBA" id="ARBA00004651"/>
    </source>
</evidence>
<dbReference type="InterPro" id="IPR000203">
    <property type="entry name" value="GPS"/>
</dbReference>
<feature type="region of interest" description="Disordered" evidence="14">
    <location>
        <begin position="3479"/>
        <end position="3521"/>
    </location>
</feature>
<evidence type="ECO:0000256" key="9">
    <source>
        <dbReference type="ARBA" id="ARBA00023136"/>
    </source>
</evidence>
<feature type="region of interest" description="Disordered" evidence="14">
    <location>
        <begin position="3415"/>
        <end position="3435"/>
    </location>
</feature>
<evidence type="ECO:0000256" key="13">
    <source>
        <dbReference type="PROSITE-ProRule" id="PRU00152"/>
    </source>
</evidence>
<dbReference type="SMART" id="SM00089">
    <property type="entry name" value="PKD"/>
    <property type="match status" value="4"/>
</dbReference>
<protein>
    <submittedName>
        <fullName evidence="21">Uncharacterized protein LOC106077240 isoform X1</fullName>
    </submittedName>
</protein>
<dbReference type="InterPro" id="IPR046791">
    <property type="entry name" value="Polycystin_dom"/>
</dbReference>
<dbReference type="Pfam" id="PF01477">
    <property type="entry name" value="PLAT"/>
    <property type="match status" value="1"/>
</dbReference>
<dbReference type="GO" id="GO:0005509">
    <property type="term" value="F:calcium ion binding"/>
    <property type="evidence" value="ECO:0007669"/>
    <property type="project" value="InterPro"/>
</dbReference>
<evidence type="ECO:0000313" key="20">
    <source>
        <dbReference type="Proteomes" id="UP001165740"/>
    </source>
</evidence>
<dbReference type="CDD" id="cd00146">
    <property type="entry name" value="PKD"/>
    <property type="match status" value="2"/>
</dbReference>
<dbReference type="FunFam" id="1.10.287.70:FF:000086">
    <property type="entry name" value="Polycystic kidney disease 2"/>
    <property type="match status" value="1"/>
</dbReference>
<dbReference type="InterPro" id="IPR035986">
    <property type="entry name" value="PKD_dom_sf"/>
</dbReference>
<dbReference type="GO" id="GO:0050982">
    <property type="term" value="P:detection of mechanical stimulus"/>
    <property type="evidence" value="ECO:0007669"/>
    <property type="project" value="TreeGrafter"/>
</dbReference>
<keyword evidence="4" id="KW-1003">Cell membrane</keyword>
<sequence length="3521" mass="391880">MKPTLSMLGTGLIFVVLIGACSAAYQGCFLESVRRRHFSVSPGDYSPEMTTTISCKKNCGDFNYKYAAVTSGKFCYCANTLPVSSPADDINCNLPCVGAANQMCGGAGHVSVYDATKKISGLSVSTDASNKVIPVATTVNIGLSVSDGPEAVYALDYDDGSGRTALNTTNMLTTVYYIPGEYSIKAFGSDVNQSLQEAMAATTVRVDAPPGESNVTCDTLFATFEIGMCTFTIWSGTSLQVNLSVSSVVYSISIEDPPLSLAGPAFQSLKVTSGDTNPAVYLLYANEFTVSGRILGYEMFVDSLGSSTISLLIMKPGCSSGSYCYSRNICTSGTCESSTSRATSCPAAEQFCGQSSKCYSSCSAAASRYSNKPDIYVVVSTLTVSVSTTGFVYVTENNFIKVEPGYVIGLVHTSGATVLGRTTGTSDTYDLQFVSNTLTVGSTLTISSGTNTFIRHAFIAVASAGSKVSLPFRFETPGQFVLNVDIGSQTLGSQYRSNTSTSVLVLEGVNATIISGPQFVKTGVAVTYLIEPHSGSDVYYNWTFSDNTTFLVSRNRTVSRSFNVRGEYEVMVTTYNGVSNKTNSSYTYVQDEITGLTVSSNATVRGLNTSITVSLTSGSNYTCLYNYGDGSSQLRTGLMDRPITNVTYVYTYATPGNYIVNITCVNDVSSTWRTVDVQVQDQITNLILLTMGANVNTPFNIEWTMDAGTSVTFTLTFNGQPISFSPVSPTRWRSVQLSGRSASVLPLRLTASNLVSYYYMDSNFTILTAIVSPTLTTTAVNATSHEPIEFTVNMAAGSDVNVTMDYGDGSYESFVAPVGSDWTKPYVFTHIFTSGGRFTITANFKNAGGSINRSLQILILVGVGIIDCDLPDYALYHPPAYVNLTLSAPVMPTEPSLTLNWGERTSRDILYSPLLTPNITFPYEFRDTGTFIVKAELKNLMGTKLCWKNITVVEKLSGPSFILPFNKAAVNLPFVVNFCLFRGPSEDLCNLTFDFGNGARPLTLPRKGLKTALSQGKDGCDTQNVTYTSKTSYNLTVTANTPLENVTSSVNVIVINGIRDIDIDATTNGDVTFGTNTTLTVTFTGKVLPDDASISIDYGDGTPQETYSFIPKLVVSRPYAKDGLFRTNISVYNDATMVNKTVQVGVYQNFQNLRPLVFYLADKPPNATLYGFNNLSQLYPHNKDLYFRLVDDNNAYASFYNLTVSDSTGTNLTATYNTSVFSYNFPASGQYTVYITAWNPLFSADIVPKQLKFFEMIQGFVFDENSTQSTKIDEAKLFNVSFGNVGTDTCLYLDFGDGVKETYASDVTKCTYSPFQKVTPKKQDLSSFKVNHTYTEEKYFEVTAIAMNDQTTEKRVVGFSINGLGCSKPSVNIDKRRIYFTSPESYRRSDRIKIRGLSNILCVTTYDNVKSWNLFKIDKDYDNVTGNVSLAGLETSKAELNIPARFLELGLYRAHYTMTMAGAVGSALISSTTFTYFEVIKSDLIGIMIEGGASEIQRGTLQNLLLQPTLFSRDPDVDVTEKQNIIATSWTCEIAGKSVSTGCLESGFNSSAQSQLLTLAKMNLTTYRFTVTLSKDTRTTSAELKVTVVNGSPPTASIAPAVGSVYYQIADGYKVLKSSRVALDCVCDNCNENDASFEWAIYLSDYRWSNGWRPLRTDELQGLLSGQKSKQIAIESELFRTFDASKMRAECTITQGTMTGRVATNLMINRPPSNGNCSITPYNRTITRDNAWTLTLSDWEDDDGIQEYQFFIHTTDDFVDKQITSFKISDGSFSRNVSLSQGPDFLNYKQSIIVKVRDNLGATTTWSCGEVVVTPLPLETIRAMTKDIKNNQLSSVMKMFAEGDQKTCSEQATSLVSLLNSDSKQSRKEYAGMNVASNFAGSMYGEADADRPSYMTTNSSAYQDYLEYKKESERDERAFLRKELINQMKNLATQSVIAITQVWSFYAEATLYGDEIDQTSQKTVMSAIENMTDFMLDPANIDKVPSEDIEEAISNGVATIGGVLDAAGHNGNFGTLSELEEATKDNDWKDYDTSVDSIGSENDLSTADSFEDAMKIHTASIHKKRQSVTAKKVRDQAMATLDKQTQCFSRYSVPGQSFEIKSAKMKVRLEKTSAETMQNKTLTTADSTAGVSLPATSFLDNANETILVSVSQSTNYPIRYSEAGESISSTTNFVTFNIYNGNSSKMSVSNLTEPIKVTLPHDSKMAVPQYLTVKPMIPAWTTLMNLDIQINRSYSSLHLDFDGIKDRQFLLVVKKGNLSSIGNETEADMCDFVYLMPQNLSLEETNADKYRLQISDLDIGNFTGHLYVGIRELNVTEFNMDISSGCASLPRYENGSDYFRGEFKLRQYVTQCLAISDDASDWSTEGCWVGKETNVIQTVCYCTHLTTFAGGWVVVPNTIDWDYVFSHADFLSNPTIYITVIITAVIYIVAAVWARRRDRKIVEELGLAPLADNDLRDKYFYEIMVSTGMRRNAGTDSQVCFILSGEDDETDVRAFTDSKRKIFRRGQIDGFLMAVPRPLGFINFMRIWHDNSGRGKFASWYLNYVIIRDVQTDVKQVFIANRWFAVEEDDGQIDRVIPVAGREQMADFGYQFGERTRKNLVDGHLWFSVVARPPQSRFTCLQRVSCCLCLLYVSMLANAMFYNTTSNKETATNSFSFGPFSVSPEQIYIGVVCNLIVFPVNVLLIYMFRKSRPHHKRPSRIDLAIKEVTEQSKHASINDVKPEVSSIFSVSKTPTIPKDPYRPSTADTRPATGMSFGSTNSLTPKFKKKKFEFPWYFQIIAWILLWIVTLGSVCMVIFYGISFKDDTCRKWITSLLISFFTSVFITQPLKVFLFAMVLSLIFKNPTDDEEDEEEDEELPQVDTESELLHNDVLAAAKPKKIGYKPPDPIVIEKLRAQRMKEIQMWAVIREVIMYSFFLWILMLISYRQLGAGNFLYKDTMKRIFIDTLDTDINFLTLNNRDDFWTWANSGLLSGLRAGPYYNDYPPLKLRAYINDKVSRILGYATMRQLRVKPDQCKVPEPFESVIPGCNIMYNMLTQEERDFNVGWQPIGNSNASDATRSEYTYSSADKLNGYPYWGVLSLYSGGGYVVPLEGSKDDLRLLFAKLQSEQWIDRYTRAVFIEFTTYNPQVNLFSVNTILAEFDQTGGLVPSYRFEPAMLLPYMTSAMLFQLVCEAVYMLFTLFFIVRELRNLFKAKMAYFLSFWNLVELGIIAMSLAAIVIYFYRLIMTNGLTEQFKETKGNGYVKFQYVGYWNEMFSYMIGFLIFLATLKFLKLLRFNKKISMLSATLENSARSLLHFGLIFTIVFMAFSQLFYVTYMCIEVNYASFLSTLISGVLMMMGNFDIHTMVMQVPILTQIIVLAYVITVSFIIINMFVSILNETFAAVREDVKKQGNDYEIVDFMLQRFKKWTGLGGSESEESPANDPLGIPDNPKAIKMDGTYSEDNIDNFPDRIEKLLKTISSVYNDNDNFGMFYQKQPYTAPKDRPTTNNPLAVRSNRSISPAPGYPRRKASVVARVHTD</sequence>
<feature type="transmembrane region" description="Helical" evidence="15">
    <location>
        <begin position="2667"/>
        <end position="2688"/>
    </location>
</feature>
<dbReference type="InterPro" id="IPR002859">
    <property type="entry name" value="PKD/REJ-like"/>
</dbReference>
<dbReference type="PROSITE" id="PS51212">
    <property type="entry name" value="WSC"/>
    <property type="match status" value="1"/>
</dbReference>
<dbReference type="InterPro" id="IPR001024">
    <property type="entry name" value="PLAT/LH2_dom"/>
</dbReference>